<dbReference type="PROSITE" id="PS00138">
    <property type="entry name" value="SUBTILASE_SER"/>
    <property type="match status" value="1"/>
</dbReference>
<keyword evidence="3" id="KW-0378">Hydrolase</keyword>
<sequence length="1034" mass="115096">MDVLVKNKKYYLLSIASVVFLPVAVIAAVEQTTTPLAIYGDYSNKSNVLSYTTTQVSPKYIASTEYVAPLTIKSVEYLKSVEKSVQSWIANLIQQKLLEQRIYKNSEYNGLRFGNINIEKLEKYAKNGYINDEHLSHGVVIIDDLAYKSKSFGDRLVVVNGEQSSYHSHGTMVASVLNRYAKQGIKFYSYNADGYSGSINPRSEYFTHAHKHGLRIFSHSWGSRPTGYGSYNMNSNIIKYAKEDSVFVWAAGNEYKDFGTPESMYPTIDDDARNGWISVADVKFSGSNPGRERMIYSEKSASNYIGEEAKTWGIATQGFYAIWIKDKEKDKVNHRIQVAGTSGATPRVSAIASNVWQKFPWMDNHLVVVSVLSTADDAETYRPCNNDSTKMCGDVTTKPNKKFGWGLLNKERALNGPARFDKLLLTNKDAISTTDNEMYYKDGKESQYKNQRDLLVVNFDYRNYIDKSKLTWDNDIAGDAGILKKGTGSLYLSGKNTYAGKTIIEDGILGIGDSLNSQVYILQKGTLLAKNNSDRSINKKVILGTTNQNNYSLVNKGSLNVYGNGLTINGDYEGKENSRIVIDIDKSNLEVKGKMSLADNSKLVADVETFTSDMSREVKTRKVVEANEISANRDKIISLKSDNIPYLDVSNFDIQNKSISVSYKRNSSIKVLQKINYTPAAAMNTANNFEDIAGIIDSSDLYNNTAFSAKIKSIFKMSPYVLPAAFDSLSAEIYSSSQDILFKQNRLLNKKVSNRIMDSFGDTSDKNNFYVDGIFGETSINKKGFASAKANTKGAMFGADTKKIDNTLIGAVIAQNKSEAKFSKNAGDIDIDSMGIFVYGMYDFDHLYLSSVLGFDSSRVKVNRDILDVNSKVKYNSKDYSLYTELGKNFKIDELYINPYIGYSFNKLVRGSFEEKEALGISADSKSYNSSSLVAGFRANAKIDSLNLSANIAHMYDVKPNDFGFNAFFVDGQNNAVSLAKIKGAKQSRNISWLGFGISYSLLDGLMLQTSYDLSIQDKKKDSSIFTVGATYKF</sequence>
<dbReference type="Proteomes" id="UP000190868">
    <property type="component" value="Chromosome"/>
</dbReference>
<dbReference type="SMART" id="SM00869">
    <property type="entry name" value="Autotransporter"/>
    <property type="match status" value="1"/>
</dbReference>
<dbReference type="InterPro" id="IPR011050">
    <property type="entry name" value="Pectin_lyase_fold/virulence"/>
</dbReference>
<dbReference type="InterPro" id="IPR000209">
    <property type="entry name" value="Peptidase_S8/S53_dom"/>
</dbReference>
<reference evidence="8" key="1">
    <citation type="submission" date="2016-09" db="EMBL/GenBank/DDBJ databases">
        <title>Comparative genomics of the Campylobacter concisus group.</title>
        <authorList>
            <person name="Miller W.G."/>
            <person name="Yee E."/>
            <person name="Chapman M.H."/>
            <person name="Huynh S."/>
            <person name="Bono J.L."/>
            <person name="On S.L.W."/>
            <person name="StLeger J."/>
            <person name="Foster G."/>
            <person name="Parker C.T."/>
        </authorList>
    </citation>
    <scope>NUCLEOTIDE SEQUENCE [LARGE SCALE GENOMIC DNA]</scope>
    <source>
        <strain evidence="8">RM18021</strain>
    </source>
</reference>
<dbReference type="InterPro" id="IPR023828">
    <property type="entry name" value="Peptidase_S8_Ser-AS"/>
</dbReference>
<name>A0A1S6U9F4_9BACT</name>
<evidence type="ECO:0000256" key="2">
    <source>
        <dbReference type="ARBA" id="ARBA00022729"/>
    </source>
</evidence>
<dbReference type="EMBL" id="CP017258">
    <property type="protein sequence ID" value="AQW88376.1"/>
    <property type="molecule type" value="Genomic_DNA"/>
</dbReference>
<organism evidence="7 8">
    <name type="scientific">Campylobacter pinnipediorum subsp. caledonicus</name>
    <dbReference type="NCBI Taxonomy" id="1874362"/>
    <lineage>
        <taxon>Bacteria</taxon>
        <taxon>Pseudomonadati</taxon>
        <taxon>Campylobacterota</taxon>
        <taxon>Epsilonproteobacteria</taxon>
        <taxon>Campylobacterales</taxon>
        <taxon>Campylobacteraceae</taxon>
        <taxon>Campylobacter</taxon>
    </lineage>
</organism>
<evidence type="ECO:0000313" key="8">
    <source>
        <dbReference type="Proteomes" id="UP000190868"/>
    </source>
</evidence>
<dbReference type="Gene3D" id="2.40.128.130">
    <property type="entry name" value="Autotransporter beta-domain"/>
    <property type="match status" value="1"/>
</dbReference>
<feature type="chain" id="PRO_5012233022" evidence="5">
    <location>
        <begin position="28"/>
        <end position="1034"/>
    </location>
</feature>
<evidence type="ECO:0000256" key="4">
    <source>
        <dbReference type="ARBA" id="ARBA00022825"/>
    </source>
</evidence>
<dbReference type="RefSeq" id="WP_078424795.1">
    <property type="nucleotide sequence ID" value="NZ_CP017258.1"/>
</dbReference>
<dbReference type="SUPFAM" id="SSF103515">
    <property type="entry name" value="Autotransporter"/>
    <property type="match status" value="1"/>
</dbReference>
<evidence type="ECO:0000256" key="1">
    <source>
        <dbReference type="ARBA" id="ARBA00022670"/>
    </source>
</evidence>
<dbReference type="NCBIfam" id="TIGR02601">
    <property type="entry name" value="autotrns_rpt"/>
    <property type="match status" value="1"/>
</dbReference>
<accession>A0A1S6U9F4</accession>
<dbReference type="AlphaFoldDB" id="A0A1S6U9F4"/>
<evidence type="ECO:0000256" key="5">
    <source>
        <dbReference type="SAM" id="SignalP"/>
    </source>
</evidence>
<dbReference type="SUPFAM" id="SSF52743">
    <property type="entry name" value="Subtilisin-like"/>
    <property type="match status" value="1"/>
</dbReference>
<gene>
    <name evidence="7" type="ORF">CPIN18021_1593</name>
</gene>
<evidence type="ECO:0000313" key="7">
    <source>
        <dbReference type="EMBL" id="AQW88376.1"/>
    </source>
</evidence>
<dbReference type="GO" id="GO:0004252">
    <property type="term" value="F:serine-type endopeptidase activity"/>
    <property type="evidence" value="ECO:0007669"/>
    <property type="project" value="InterPro"/>
</dbReference>
<dbReference type="Pfam" id="PF03797">
    <property type="entry name" value="Autotransporter"/>
    <property type="match status" value="1"/>
</dbReference>
<keyword evidence="1 7" id="KW-0645">Protease</keyword>
<dbReference type="SUPFAM" id="SSF51126">
    <property type="entry name" value="Pectin lyase-like"/>
    <property type="match status" value="1"/>
</dbReference>
<dbReference type="Pfam" id="PF12951">
    <property type="entry name" value="PATR"/>
    <property type="match status" value="1"/>
</dbReference>
<dbReference type="InterPro" id="IPR036852">
    <property type="entry name" value="Peptidase_S8/S53_dom_sf"/>
</dbReference>
<evidence type="ECO:0000256" key="3">
    <source>
        <dbReference type="ARBA" id="ARBA00022801"/>
    </source>
</evidence>
<protein>
    <submittedName>
        <fullName evidence="7">Putative autotransporter serine protease</fullName>
    </submittedName>
</protein>
<proteinExistence type="predicted"/>
<dbReference type="PROSITE" id="PS51208">
    <property type="entry name" value="AUTOTRANSPORTER"/>
    <property type="match status" value="1"/>
</dbReference>
<keyword evidence="2 5" id="KW-0732">Signal</keyword>
<dbReference type="InterPro" id="IPR005546">
    <property type="entry name" value="Autotransporte_beta"/>
</dbReference>
<keyword evidence="8" id="KW-1185">Reference proteome</keyword>
<dbReference type="InterPro" id="IPR036709">
    <property type="entry name" value="Autotransporte_beta_dom_sf"/>
</dbReference>
<dbReference type="Gene3D" id="3.40.50.200">
    <property type="entry name" value="Peptidase S8/S53 domain"/>
    <property type="match status" value="1"/>
</dbReference>
<dbReference type="InterPro" id="IPR013425">
    <property type="entry name" value="Autotrns_rpt"/>
</dbReference>
<keyword evidence="4" id="KW-0720">Serine protease</keyword>
<dbReference type="Pfam" id="PF00082">
    <property type="entry name" value="Peptidase_S8"/>
    <property type="match status" value="1"/>
</dbReference>
<feature type="domain" description="Autotransporter" evidence="6">
    <location>
        <begin position="762"/>
        <end position="1034"/>
    </location>
</feature>
<dbReference type="GO" id="GO:0006508">
    <property type="term" value="P:proteolysis"/>
    <property type="evidence" value="ECO:0007669"/>
    <property type="project" value="UniProtKB-KW"/>
</dbReference>
<evidence type="ECO:0000259" key="6">
    <source>
        <dbReference type="PROSITE" id="PS51208"/>
    </source>
</evidence>
<feature type="signal peptide" evidence="5">
    <location>
        <begin position="1"/>
        <end position="27"/>
    </location>
</feature>